<accession>X0Z189</accession>
<proteinExistence type="predicted"/>
<protein>
    <submittedName>
        <fullName evidence="1">Uncharacterized protein</fullName>
    </submittedName>
</protein>
<sequence>MPAEDIYSVKCHFEAPSGSASTLLYYQQTIDNTLVQNSNKTLADSWN</sequence>
<comment type="caution">
    <text evidence="1">The sequence shown here is derived from an EMBL/GenBank/DDBJ whole genome shotgun (WGS) entry which is preliminary data.</text>
</comment>
<dbReference type="EMBL" id="BART01002489">
    <property type="protein sequence ID" value="GAG62734.1"/>
    <property type="molecule type" value="Genomic_DNA"/>
</dbReference>
<feature type="non-terminal residue" evidence="1">
    <location>
        <position position="47"/>
    </location>
</feature>
<dbReference type="AlphaFoldDB" id="X0Z189"/>
<organism evidence="1">
    <name type="scientific">marine sediment metagenome</name>
    <dbReference type="NCBI Taxonomy" id="412755"/>
    <lineage>
        <taxon>unclassified sequences</taxon>
        <taxon>metagenomes</taxon>
        <taxon>ecological metagenomes</taxon>
    </lineage>
</organism>
<name>X0Z189_9ZZZZ</name>
<gene>
    <name evidence="1" type="ORF">S01H4_07569</name>
</gene>
<evidence type="ECO:0000313" key="1">
    <source>
        <dbReference type="EMBL" id="GAG62734.1"/>
    </source>
</evidence>
<reference evidence="1" key="1">
    <citation type="journal article" date="2014" name="Front. Microbiol.">
        <title>High frequency of phylogenetically diverse reductive dehalogenase-homologous genes in deep subseafloor sedimentary metagenomes.</title>
        <authorList>
            <person name="Kawai M."/>
            <person name="Futagami T."/>
            <person name="Toyoda A."/>
            <person name="Takaki Y."/>
            <person name="Nishi S."/>
            <person name="Hori S."/>
            <person name="Arai W."/>
            <person name="Tsubouchi T."/>
            <person name="Morono Y."/>
            <person name="Uchiyama I."/>
            <person name="Ito T."/>
            <person name="Fujiyama A."/>
            <person name="Inagaki F."/>
            <person name="Takami H."/>
        </authorList>
    </citation>
    <scope>NUCLEOTIDE SEQUENCE</scope>
    <source>
        <strain evidence="1">Expedition CK06-06</strain>
    </source>
</reference>